<evidence type="ECO:0000256" key="1">
    <source>
        <dbReference type="SAM" id="MobiDB-lite"/>
    </source>
</evidence>
<comment type="caution">
    <text evidence="2">The sequence shown here is derived from an EMBL/GenBank/DDBJ whole genome shotgun (WGS) entry which is preliminary data.</text>
</comment>
<evidence type="ECO:0000313" key="3">
    <source>
        <dbReference type="Proteomes" id="UP000429552"/>
    </source>
</evidence>
<dbReference type="Proteomes" id="UP000429552">
    <property type="component" value="Unassembled WGS sequence"/>
</dbReference>
<name>A0A640TJW7_STRNI</name>
<feature type="region of interest" description="Disordered" evidence="1">
    <location>
        <begin position="66"/>
        <end position="91"/>
    </location>
</feature>
<reference evidence="2 3" key="1">
    <citation type="submission" date="2019-12" db="EMBL/GenBank/DDBJ databases">
        <title>Whole genome shotgun sequence of Streptomyces libani subsp. libani NBRC 13452.</title>
        <authorList>
            <person name="Ichikawa N."/>
            <person name="Kimura A."/>
            <person name="Kitahashi Y."/>
            <person name="Komaki H."/>
            <person name="Tamura T."/>
        </authorList>
    </citation>
    <scope>NUCLEOTIDE SEQUENCE [LARGE SCALE GENOMIC DNA]</scope>
    <source>
        <strain evidence="2 3">NBRC 13452</strain>
    </source>
</reference>
<sequence length="91" mass="9409">MRGGVGPGGGVFSAGGGRGNAGGLREIVHVLRSSCPLDKVSGNRSSHDQWTPFPVTKQLIADRIGPDLAGGRENSPPSRSALYLSGQSFTF</sequence>
<gene>
    <name evidence="2" type="ORF">Sliba_46360</name>
</gene>
<dbReference type="EMBL" id="BLIP01000001">
    <property type="protein sequence ID" value="GFE24183.1"/>
    <property type="molecule type" value="Genomic_DNA"/>
</dbReference>
<accession>A0A640TJW7</accession>
<dbReference type="AlphaFoldDB" id="A0A640TJW7"/>
<organism evidence="2 3">
    <name type="scientific">Streptomyces nigrescens</name>
    <dbReference type="NCBI Taxonomy" id="1920"/>
    <lineage>
        <taxon>Bacteria</taxon>
        <taxon>Bacillati</taxon>
        <taxon>Actinomycetota</taxon>
        <taxon>Actinomycetes</taxon>
        <taxon>Kitasatosporales</taxon>
        <taxon>Streptomycetaceae</taxon>
        <taxon>Streptomyces</taxon>
    </lineage>
</organism>
<protein>
    <submittedName>
        <fullName evidence="2">Uncharacterized protein</fullName>
    </submittedName>
</protein>
<proteinExistence type="predicted"/>
<evidence type="ECO:0000313" key="2">
    <source>
        <dbReference type="EMBL" id="GFE24183.1"/>
    </source>
</evidence>